<evidence type="ECO:0000256" key="8">
    <source>
        <dbReference type="ARBA" id="ARBA00023136"/>
    </source>
</evidence>
<keyword evidence="7 10" id="KW-1133">Transmembrane helix</keyword>
<dbReference type="Gene3D" id="3.40.30.60">
    <property type="entry name" value="FHIPEP family, domain 1"/>
    <property type="match status" value="1"/>
</dbReference>
<feature type="transmembrane region" description="Helical" evidence="10">
    <location>
        <begin position="309"/>
        <end position="326"/>
    </location>
</feature>
<sequence>MENALSSLQRFIAVAARRADLVLAVILMAVVFMLVLPLPTLLVDVLVAINIAVSALLLMVAMYLPSPLAFTSFPSVLLITTLFRLGLSIATTRLILLQADAGHIIEAFGNFVVGGNLVVGLVVFLILTIVQFIVITKGAERVAEVAARFSLDAMPGKQMSIDADMRAGAIDMNEARRRRTRLEKESQLYGAMDGAVKFVKGDAIASIIIVVVNLGGGLLIGTMQRGLSASEAMTIYSVLTIGEGLIAQIPALLTSITAGMIVTRVTSEDSGRSNVGRDIAEQILAQPNALLVAGAIMLGFALIPGMPGSVFMVLALFAGGVGFVLLRRGLNGVATPADRTAGPTARAGASKDQGDAEEKSAASYTPTMPLVLDLAHELEQTLDAKVLIPALQKVREDTYLELGVPLPAVHLRYNKGLARNAYQILVHEISAAHGLLRPGHLLVREAPENLEALDIHIEEAAPFLPNIPTLWTPAQGAAQLREYGIQSLDTMQILAHHLRLTLQRHAREFIGIQEVHFLVSQMQADYPDLITELHRVVPGQRMADVLQRLVSEGVSVRNLRAIAEALVEWGAKERDVVLLTEHLRTALKRQISHQFADKQLMLAAYLISPEGEDVIRNGIRQTSMGSYLALDAAVTSDIVDRIRATVGDLSAISHKPVILTSMDIRRYVRKMIEEELYEVAVLSYQELSPEISVQPLARIEFG</sequence>
<name>A0ABU3KSF2_9BURK</name>
<keyword evidence="6 10" id="KW-0812">Transmembrane</keyword>
<keyword evidence="8 10" id="KW-0472">Membrane</keyword>
<dbReference type="Gene3D" id="3.40.50.12790">
    <property type="entry name" value="FHIPEP family, domain 4"/>
    <property type="match status" value="1"/>
</dbReference>
<evidence type="ECO:0000256" key="4">
    <source>
        <dbReference type="ARBA" id="ARBA00022475"/>
    </source>
</evidence>
<evidence type="ECO:0000313" key="11">
    <source>
        <dbReference type="EMBL" id="MDT7520736.1"/>
    </source>
</evidence>
<dbReference type="PANTHER" id="PTHR30161:SF2">
    <property type="entry name" value="INVASION PROTEIN INVA"/>
    <property type="match status" value="1"/>
</dbReference>
<keyword evidence="12" id="KW-1185">Reference proteome</keyword>
<proteinExistence type="inferred from homology"/>
<dbReference type="PRINTS" id="PR00949">
    <property type="entry name" value="TYPE3IMAPROT"/>
</dbReference>
<keyword evidence="4" id="KW-1003">Cell membrane</keyword>
<keyword evidence="5" id="KW-0997">Cell inner membrane</keyword>
<feature type="transmembrane region" description="Helical" evidence="10">
    <location>
        <begin position="45"/>
        <end position="64"/>
    </location>
</feature>
<dbReference type="InterPro" id="IPR025505">
    <property type="entry name" value="FHIPEP_CS"/>
</dbReference>
<dbReference type="EMBL" id="JAVBIK010000003">
    <property type="protein sequence ID" value="MDT7520736.1"/>
    <property type="molecule type" value="Genomic_DNA"/>
</dbReference>
<reference evidence="11 12" key="1">
    <citation type="submission" date="2023-08" db="EMBL/GenBank/DDBJ databases">
        <title>Rhodoferax potami sp. nov. and Rhodoferax mekongensis sp. nov., isolated from the Mekong River in Thailand.</title>
        <authorList>
            <person name="Kitikhun S."/>
            <person name="Charoenyingcharoen P."/>
            <person name="Siriarchawattana P."/>
            <person name="Likhitrattanapisal S."/>
            <person name="Nilsakha T."/>
            <person name="Chanpet A."/>
            <person name="Rattanawaree P."/>
            <person name="Ingsriswang S."/>
        </authorList>
    </citation>
    <scope>NUCLEOTIDE SEQUENCE [LARGE SCALE GENOMIC DNA]</scope>
    <source>
        <strain evidence="11 12">TBRC 17660</strain>
    </source>
</reference>
<dbReference type="PIRSF" id="PIRSF005419">
    <property type="entry name" value="FlhA"/>
    <property type="match status" value="1"/>
</dbReference>
<feature type="transmembrane region" description="Helical" evidence="10">
    <location>
        <begin position="203"/>
        <end position="223"/>
    </location>
</feature>
<keyword evidence="3" id="KW-0813">Transport</keyword>
<dbReference type="InterPro" id="IPR001712">
    <property type="entry name" value="T3SS_FHIPEP"/>
</dbReference>
<comment type="subcellular location">
    <subcellularLocation>
        <location evidence="1">Cell inner membrane</location>
        <topology evidence="1">Multi-pass membrane protein</topology>
    </subcellularLocation>
</comment>
<evidence type="ECO:0000313" key="12">
    <source>
        <dbReference type="Proteomes" id="UP001321700"/>
    </source>
</evidence>
<gene>
    <name evidence="11" type="primary">sctV</name>
    <name evidence="11" type="ORF">RAE19_19020</name>
</gene>
<evidence type="ECO:0000256" key="1">
    <source>
        <dbReference type="ARBA" id="ARBA00004429"/>
    </source>
</evidence>
<dbReference type="InterPro" id="IPR042194">
    <property type="entry name" value="FHIPEP_1"/>
</dbReference>
<dbReference type="Gene3D" id="1.10.8.540">
    <property type="entry name" value="FHIPEP family, domain 3"/>
    <property type="match status" value="1"/>
</dbReference>
<feature type="transmembrane region" description="Helical" evidence="10">
    <location>
        <begin position="108"/>
        <end position="134"/>
    </location>
</feature>
<evidence type="ECO:0000256" key="2">
    <source>
        <dbReference type="ARBA" id="ARBA00008835"/>
    </source>
</evidence>
<comment type="caution">
    <text evidence="11">The sequence shown here is derived from an EMBL/GenBank/DDBJ whole genome shotgun (WGS) entry which is preliminary data.</text>
</comment>
<dbReference type="RefSeq" id="WP_313876400.1">
    <property type="nucleotide sequence ID" value="NZ_JAVBIK010000003.1"/>
</dbReference>
<evidence type="ECO:0000256" key="9">
    <source>
        <dbReference type="SAM" id="MobiDB-lite"/>
    </source>
</evidence>
<feature type="transmembrane region" description="Helical" evidence="10">
    <location>
        <begin position="283"/>
        <end position="303"/>
    </location>
</feature>
<dbReference type="Pfam" id="PF00771">
    <property type="entry name" value="FHIPEP"/>
    <property type="match status" value="1"/>
</dbReference>
<evidence type="ECO:0000256" key="7">
    <source>
        <dbReference type="ARBA" id="ARBA00022989"/>
    </source>
</evidence>
<evidence type="ECO:0000256" key="3">
    <source>
        <dbReference type="ARBA" id="ARBA00022448"/>
    </source>
</evidence>
<evidence type="ECO:0000256" key="6">
    <source>
        <dbReference type="ARBA" id="ARBA00022692"/>
    </source>
</evidence>
<dbReference type="Proteomes" id="UP001321700">
    <property type="component" value="Unassembled WGS sequence"/>
</dbReference>
<comment type="similarity">
    <text evidence="2">Belongs to the FHIPEP (flagella/HR/invasion proteins export pore) family.</text>
</comment>
<feature type="transmembrane region" description="Helical" evidence="10">
    <location>
        <begin position="235"/>
        <end position="262"/>
    </location>
</feature>
<dbReference type="InterPro" id="IPR006302">
    <property type="entry name" value="T3SS_HrcV"/>
</dbReference>
<evidence type="ECO:0000256" key="5">
    <source>
        <dbReference type="ARBA" id="ARBA00022519"/>
    </source>
</evidence>
<dbReference type="NCBIfam" id="TIGR01399">
    <property type="entry name" value="hrcV"/>
    <property type="match status" value="1"/>
</dbReference>
<feature type="region of interest" description="Disordered" evidence="9">
    <location>
        <begin position="337"/>
        <end position="360"/>
    </location>
</feature>
<dbReference type="InterPro" id="IPR042193">
    <property type="entry name" value="FHIPEP_3"/>
</dbReference>
<accession>A0ABU3KSF2</accession>
<dbReference type="InterPro" id="IPR042196">
    <property type="entry name" value="FHIPEP_4"/>
</dbReference>
<evidence type="ECO:0000256" key="10">
    <source>
        <dbReference type="SAM" id="Phobius"/>
    </source>
</evidence>
<protein>
    <submittedName>
        <fullName evidence="11">Type III secretion system export apparatus subunit SctV</fullName>
    </submittedName>
</protein>
<dbReference type="PANTHER" id="PTHR30161">
    <property type="entry name" value="FLAGELLAR EXPORT PROTEIN, MEMBRANE FLHA SUBUNIT-RELATED"/>
    <property type="match status" value="1"/>
</dbReference>
<feature type="transmembrane region" description="Helical" evidence="10">
    <location>
        <begin position="76"/>
        <end position="96"/>
    </location>
</feature>
<feature type="transmembrane region" description="Helical" evidence="10">
    <location>
        <begin position="21"/>
        <end position="39"/>
    </location>
</feature>
<dbReference type="PROSITE" id="PS00994">
    <property type="entry name" value="FHIPEP"/>
    <property type="match status" value="1"/>
</dbReference>
<organism evidence="11 12">
    <name type="scientific">Rhodoferax potami</name>
    <dbReference type="NCBI Taxonomy" id="3068338"/>
    <lineage>
        <taxon>Bacteria</taxon>
        <taxon>Pseudomonadati</taxon>
        <taxon>Pseudomonadota</taxon>
        <taxon>Betaproteobacteria</taxon>
        <taxon>Burkholderiales</taxon>
        <taxon>Comamonadaceae</taxon>
        <taxon>Rhodoferax</taxon>
    </lineage>
</organism>